<name>A0A453SZW4_AEGTS</name>
<reference evidence="2" key="1">
    <citation type="journal article" date="2014" name="Science">
        <title>Ancient hybridizations among the ancestral genomes of bread wheat.</title>
        <authorList>
            <consortium name="International Wheat Genome Sequencing Consortium,"/>
            <person name="Marcussen T."/>
            <person name="Sandve S.R."/>
            <person name="Heier L."/>
            <person name="Spannagl M."/>
            <person name="Pfeifer M."/>
            <person name="Jakobsen K.S."/>
            <person name="Wulff B.B."/>
            <person name="Steuernagel B."/>
            <person name="Mayer K.F."/>
            <person name="Olsen O.A."/>
        </authorList>
    </citation>
    <scope>NUCLEOTIDE SEQUENCE [LARGE SCALE GENOMIC DNA]</scope>
    <source>
        <strain evidence="2">cv. AL8/78</strain>
    </source>
</reference>
<dbReference type="EnsemblPlants" id="AET7Gv21172600.14">
    <property type="protein sequence ID" value="AET7Gv21172600.14"/>
    <property type="gene ID" value="AET7Gv21172600"/>
</dbReference>
<reference evidence="1" key="5">
    <citation type="journal article" date="2021" name="G3 (Bethesda)">
        <title>Aegilops tauschii genome assembly Aet v5.0 features greater sequence contiguity and improved annotation.</title>
        <authorList>
            <person name="Wang L."/>
            <person name="Zhu T."/>
            <person name="Rodriguez J.C."/>
            <person name="Deal K.R."/>
            <person name="Dubcovsky J."/>
            <person name="McGuire P.E."/>
            <person name="Lux T."/>
            <person name="Spannagl M."/>
            <person name="Mayer K.F.X."/>
            <person name="Baldrich P."/>
            <person name="Meyers B.C."/>
            <person name="Huo N."/>
            <person name="Gu Y.Q."/>
            <person name="Zhou H."/>
            <person name="Devos K.M."/>
            <person name="Bennetzen J.L."/>
            <person name="Unver T."/>
            <person name="Budak H."/>
            <person name="Gulick P.J."/>
            <person name="Galiba G."/>
            <person name="Kalapos B."/>
            <person name="Nelson D.R."/>
            <person name="Li P."/>
            <person name="You F.M."/>
            <person name="Luo M.C."/>
            <person name="Dvorak J."/>
        </authorList>
    </citation>
    <scope>NUCLEOTIDE SEQUENCE [LARGE SCALE GENOMIC DNA]</scope>
    <source>
        <strain evidence="1">cv. AL8/78</strain>
    </source>
</reference>
<keyword evidence="2" id="KW-1185">Reference proteome</keyword>
<accession>A0A453SZW4</accession>
<sequence>MGLFILCDAICIVKTSLPMTHRKNISHAPQTLILGFLQCLVPNRSPKVRKTGVTDIISSFPPSPGCSRDSLPFPFFTF</sequence>
<proteinExistence type="predicted"/>
<organism evidence="1 2">
    <name type="scientific">Aegilops tauschii subsp. strangulata</name>
    <name type="common">Goatgrass</name>
    <dbReference type="NCBI Taxonomy" id="200361"/>
    <lineage>
        <taxon>Eukaryota</taxon>
        <taxon>Viridiplantae</taxon>
        <taxon>Streptophyta</taxon>
        <taxon>Embryophyta</taxon>
        <taxon>Tracheophyta</taxon>
        <taxon>Spermatophyta</taxon>
        <taxon>Magnoliopsida</taxon>
        <taxon>Liliopsida</taxon>
        <taxon>Poales</taxon>
        <taxon>Poaceae</taxon>
        <taxon>BOP clade</taxon>
        <taxon>Pooideae</taxon>
        <taxon>Triticodae</taxon>
        <taxon>Triticeae</taxon>
        <taxon>Triticinae</taxon>
        <taxon>Aegilops</taxon>
    </lineage>
</organism>
<dbReference type="Proteomes" id="UP000015105">
    <property type="component" value="Chromosome 7D"/>
</dbReference>
<protein>
    <submittedName>
        <fullName evidence="1">Uncharacterized protein</fullName>
    </submittedName>
</protein>
<evidence type="ECO:0000313" key="1">
    <source>
        <dbReference type="EnsemblPlants" id="AET7Gv21172600.14"/>
    </source>
</evidence>
<reference evidence="1" key="4">
    <citation type="submission" date="2019-03" db="UniProtKB">
        <authorList>
            <consortium name="EnsemblPlants"/>
        </authorList>
    </citation>
    <scope>IDENTIFICATION</scope>
</reference>
<evidence type="ECO:0000313" key="2">
    <source>
        <dbReference type="Proteomes" id="UP000015105"/>
    </source>
</evidence>
<reference evidence="2" key="2">
    <citation type="journal article" date="2017" name="Nat. Plants">
        <title>The Aegilops tauschii genome reveals multiple impacts of transposons.</title>
        <authorList>
            <person name="Zhao G."/>
            <person name="Zou C."/>
            <person name="Li K."/>
            <person name="Wang K."/>
            <person name="Li T."/>
            <person name="Gao L."/>
            <person name="Zhang X."/>
            <person name="Wang H."/>
            <person name="Yang Z."/>
            <person name="Liu X."/>
            <person name="Jiang W."/>
            <person name="Mao L."/>
            <person name="Kong X."/>
            <person name="Jiao Y."/>
            <person name="Jia J."/>
        </authorList>
    </citation>
    <scope>NUCLEOTIDE SEQUENCE [LARGE SCALE GENOMIC DNA]</scope>
    <source>
        <strain evidence="2">cv. AL8/78</strain>
    </source>
</reference>
<dbReference type="AlphaFoldDB" id="A0A453SZW4"/>
<dbReference type="Gramene" id="AET7Gv21172600.14">
    <property type="protein sequence ID" value="AET7Gv21172600.14"/>
    <property type="gene ID" value="AET7Gv21172600"/>
</dbReference>
<reference evidence="1" key="3">
    <citation type="journal article" date="2017" name="Nature">
        <title>Genome sequence of the progenitor of the wheat D genome Aegilops tauschii.</title>
        <authorList>
            <person name="Luo M.C."/>
            <person name="Gu Y.Q."/>
            <person name="Puiu D."/>
            <person name="Wang H."/>
            <person name="Twardziok S.O."/>
            <person name="Deal K.R."/>
            <person name="Huo N."/>
            <person name="Zhu T."/>
            <person name="Wang L."/>
            <person name="Wang Y."/>
            <person name="McGuire P.E."/>
            <person name="Liu S."/>
            <person name="Long H."/>
            <person name="Ramasamy R.K."/>
            <person name="Rodriguez J.C."/>
            <person name="Van S.L."/>
            <person name="Yuan L."/>
            <person name="Wang Z."/>
            <person name="Xia Z."/>
            <person name="Xiao L."/>
            <person name="Anderson O.D."/>
            <person name="Ouyang S."/>
            <person name="Liang Y."/>
            <person name="Zimin A.V."/>
            <person name="Pertea G."/>
            <person name="Qi P."/>
            <person name="Bennetzen J.L."/>
            <person name="Dai X."/>
            <person name="Dawson M.W."/>
            <person name="Muller H.G."/>
            <person name="Kugler K."/>
            <person name="Rivarola-Duarte L."/>
            <person name="Spannagl M."/>
            <person name="Mayer K.F.X."/>
            <person name="Lu F.H."/>
            <person name="Bevan M.W."/>
            <person name="Leroy P."/>
            <person name="Li P."/>
            <person name="You F.M."/>
            <person name="Sun Q."/>
            <person name="Liu Z."/>
            <person name="Lyons E."/>
            <person name="Wicker T."/>
            <person name="Salzberg S.L."/>
            <person name="Devos K.M."/>
            <person name="Dvorak J."/>
        </authorList>
    </citation>
    <scope>NUCLEOTIDE SEQUENCE [LARGE SCALE GENOMIC DNA]</scope>
    <source>
        <strain evidence="1">cv. AL8/78</strain>
    </source>
</reference>